<dbReference type="Gene3D" id="1.10.357.10">
    <property type="entry name" value="Tetracycline Repressor, domain 2"/>
    <property type="match status" value="1"/>
</dbReference>
<dbReference type="AlphaFoldDB" id="A0A158GP70"/>
<evidence type="ECO:0000256" key="2">
    <source>
        <dbReference type="PROSITE-ProRule" id="PRU00335"/>
    </source>
</evidence>
<dbReference type="Gene3D" id="1.10.10.60">
    <property type="entry name" value="Homeodomain-like"/>
    <property type="match status" value="1"/>
</dbReference>
<dbReference type="InterPro" id="IPR050109">
    <property type="entry name" value="HTH-type_TetR-like_transc_reg"/>
</dbReference>
<dbReference type="SUPFAM" id="SSF48498">
    <property type="entry name" value="Tetracyclin repressor-like, C-terminal domain"/>
    <property type="match status" value="1"/>
</dbReference>
<keyword evidence="1 2" id="KW-0238">DNA-binding</keyword>
<dbReference type="GO" id="GO:0000976">
    <property type="term" value="F:transcription cis-regulatory region binding"/>
    <property type="evidence" value="ECO:0007669"/>
    <property type="project" value="TreeGrafter"/>
</dbReference>
<feature type="DNA-binding region" description="H-T-H motif" evidence="2">
    <location>
        <begin position="42"/>
        <end position="61"/>
    </location>
</feature>
<dbReference type="RefSeq" id="WP_060856415.1">
    <property type="nucleotide sequence ID" value="NZ_FCOC02000009.1"/>
</dbReference>
<feature type="region of interest" description="Disordered" evidence="3">
    <location>
        <begin position="251"/>
        <end position="282"/>
    </location>
</feature>
<proteinExistence type="predicted"/>
<dbReference type="OrthoDB" id="2356263at2"/>
<protein>
    <submittedName>
        <fullName evidence="5">TetR family transcriptional regulator</fullName>
    </submittedName>
</protein>
<organism evidence="5 6">
    <name type="scientific">Caballeronia sordidicola</name>
    <name type="common">Burkholderia sordidicola</name>
    <dbReference type="NCBI Taxonomy" id="196367"/>
    <lineage>
        <taxon>Bacteria</taxon>
        <taxon>Pseudomonadati</taxon>
        <taxon>Pseudomonadota</taxon>
        <taxon>Betaproteobacteria</taxon>
        <taxon>Burkholderiales</taxon>
        <taxon>Burkholderiaceae</taxon>
        <taxon>Caballeronia</taxon>
    </lineage>
</organism>
<dbReference type="InterPro" id="IPR036271">
    <property type="entry name" value="Tet_transcr_reg_TetR-rel_C_sf"/>
</dbReference>
<dbReference type="PROSITE" id="PS50977">
    <property type="entry name" value="HTH_TETR_2"/>
    <property type="match status" value="1"/>
</dbReference>
<gene>
    <name evidence="5" type="ORF">AWB64_03252</name>
</gene>
<dbReference type="Proteomes" id="UP000054893">
    <property type="component" value="Unassembled WGS sequence"/>
</dbReference>
<dbReference type="Pfam" id="PF00440">
    <property type="entry name" value="TetR_N"/>
    <property type="match status" value="1"/>
</dbReference>
<dbReference type="EMBL" id="FCOC02000009">
    <property type="protein sequence ID" value="SAL33895.1"/>
    <property type="molecule type" value="Genomic_DNA"/>
</dbReference>
<feature type="compositionally biased region" description="Low complexity" evidence="3">
    <location>
        <begin position="251"/>
        <end position="264"/>
    </location>
</feature>
<evidence type="ECO:0000313" key="5">
    <source>
        <dbReference type="EMBL" id="SAL33895.1"/>
    </source>
</evidence>
<sequence>MNDTKRLRRPPEGGYVRGDETRLRIIVAAIESFGEHGFDGASTREIAARAGVNAPALQYYFENKEGVYRACAEYMADEAVVNFGPVIAHATHVLESGGAMPVLIDAFIRIQEAIADRMFAKGCGTTNHRLFFAREQVGHEPMIATEILTRRVRQPLNDVSARLMARITGTQPDDPGTLIRMISMHGQLLMFHVAPRTTLALLGWKEIDVEKGEFLKGIVREQTRTLLEKWARETAASESKSSSKVAARAAVKSAAKLPKPAAPAARKRLTTAGAARKTRKSA</sequence>
<dbReference type="PANTHER" id="PTHR30055:SF146">
    <property type="entry name" value="HTH-TYPE TRANSCRIPTIONAL DUAL REGULATOR CECR"/>
    <property type="match status" value="1"/>
</dbReference>
<evidence type="ECO:0000256" key="1">
    <source>
        <dbReference type="ARBA" id="ARBA00023125"/>
    </source>
</evidence>
<accession>A0A158GP70</accession>
<evidence type="ECO:0000313" key="6">
    <source>
        <dbReference type="Proteomes" id="UP000054893"/>
    </source>
</evidence>
<dbReference type="Pfam" id="PF09209">
    <property type="entry name" value="CecR_C"/>
    <property type="match status" value="1"/>
</dbReference>
<dbReference type="InterPro" id="IPR009057">
    <property type="entry name" value="Homeodomain-like_sf"/>
</dbReference>
<dbReference type="GO" id="GO:0003700">
    <property type="term" value="F:DNA-binding transcription factor activity"/>
    <property type="evidence" value="ECO:0007669"/>
    <property type="project" value="TreeGrafter"/>
</dbReference>
<dbReference type="PANTHER" id="PTHR30055">
    <property type="entry name" value="HTH-TYPE TRANSCRIPTIONAL REGULATOR RUTR"/>
    <property type="match status" value="1"/>
</dbReference>
<dbReference type="PRINTS" id="PR00455">
    <property type="entry name" value="HTHTETR"/>
</dbReference>
<evidence type="ECO:0000259" key="4">
    <source>
        <dbReference type="PROSITE" id="PS50977"/>
    </source>
</evidence>
<name>A0A158GP70_CABSO</name>
<dbReference type="InterPro" id="IPR015292">
    <property type="entry name" value="Tscrpt_reg_YbiH_C"/>
</dbReference>
<dbReference type="InterPro" id="IPR001647">
    <property type="entry name" value="HTH_TetR"/>
</dbReference>
<reference evidence="5 6" key="1">
    <citation type="submission" date="2016-01" db="EMBL/GenBank/DDBJ databases">
        <authorList>
            <person name="Oliw E.H."/>
        </authorList>
    </citation>
    <scope>NUCLEOTIDE SEQUENCE [LARGE SCALE GENOMIC DNA]</scope>
    <source>
        <strain evidence="5">LMG 22029</strain>
    </source>
</reference>
<dbReference type="SUPFAM" id="SSF46689">
    <property type="entry name" value="Homeodomain-like"/>
    <property type="match status" value="1"/>
</dbReference>
<feature type="domain" description="HTH tetR-type" evidence="4">
    <location>
        <begin position="19"/>
        <end position="79"/>
    </location>
</feature>
<evidence type="ECO:0000256" key="3">
    <source>
        <dbReference type="SAM" id="MobiDB-lite"/>
    </source>
</evidence>